<dbReference type="Gene3D" id="1.10.10.10">
    <property type="entry name" value="Winged helix-like DNA-binding domain superfamily/Winged helix DNA-binding domain"/>
    <property type="match status" value="1"/>
</dbReference>
<keyword evidence="3" id="KW-1185">Reference proteome</keyword>
<dbReference type="AlphaFoldDB" id="A0A1B1M2F4"/>
<dbReference type="InterPro" id="IPR036388">
    <property type="entry name" value="WH-like_DNA-bd_sf"/>
</dbReference>
<reference evidence="2 3" key="1">
    <citation type="submission" date="2016-07" db="EMBL/GenBank/DDBJ databases">
        <title>Enhancement of antibiotic productionsby engineered nitrateutilization in actinobacteria.</title>
        <authorList>
            <person name="Meng S.C."/>
        </authorList>
    </citation>
    <scope>NUCLEOTIDE SEQUENCE [LARGE SCALE GENOMIC DNA]</scope>
    <source>
        <strain evidence="2 3">NRRL 2936</strain>
    </source>
</reference>
<dbReference type="PATRIC" id="fig|1915.4.peg.696"/>
<evidence type="ECO:0000313" key="3">
    <source>
        <dbReference type="Proteomes" id="UP000092598"/>
    </source>
</evidence>
<dbReference type="PANTHER" id="PTHR33204:SF37">
    <property type="entry name" value="HTH-TYPE TRANSCRIPTIONAL REGULATOR YODB"/>
    <property type="match status" value="1"/>
</dbReference>
<dbReference type="Pfam" id="PF01638">
    <property type="entry name" value="HxlR"/>
    <property type="match status" value="1"/>
</dbReference>
<evidence type="ECO:0000256" key="1">
    <source>
        <dbReference type="SAM" id="MobiDB-lite"/>
    </source>
</evidence>
<evidence type="ECO:0000313" key="2">
    <source>
        <dbReference type="EMBL" id="ANS62808.1"/>
    </source>
</evidence>
<sequence length="151" mass="15862">MTTQKHSQPAHRSQPPQPARSNPALTRAFELLGGPWNGPIIAALAWGPADFAHVRERVPGISDDTLADRLQDLTTVGLITWITRPGPPPHGEYTLTAHGNAFLIPLAALTVWAQDHLPARGSPASGEPLVGQAPLPHDGGAADVVALLPPS</sequence>
<dbReference type="InterPro" id="IPR036390">
    <property type="entry name" value="WH_DNA-bd_sf"/>
</dbReference>
<proteinExistence type="predicted"/>
<protein>
    <submittedName>
        <fullName evidence="2">Uncharacterized protein</fullName>
    </submittedName>
</protein>
<organism evidence="2 3">
    <name type="scientific">Streptomyces lincolnensis</name>
    <dbReference type="NCBI Taxonomy" id="1915"/>
    <lineage>
        <taxon>Bacteria</taxon>
        <taxon>Bacillati</taxon>
        <taxon>Actinomycetota</taxon>
        <taxon>Actinomycetes</taxon>
        <taxon>Kitasatosporales</taxon>
        <taxon>Streptomycetaceae</taxon>
        <taxon>Streptomyces</taxon>
    </lineage>
</organism>
<accession>A0A1B1M2F4</accession>
<dbReference type="SUPFAM" id="SSF46785">
    <property type="entry name" value="Winged helix' DNA-binding domain"/>
    <property type="match status" value="1"/>
</dbReference>
<dbReference type="STRING" id="1915.SLINC_0584"/>
<name>A0A1B1M2F4_STRLN</name>
<dbReference type="PANTHER" id="PTHR33204">
    <property type="entry name" value="TRANSCRIPTIONAL REGULATOR, MARR FAMILY"/>
    <property type="match status" value="1"/>
</dbReference>
<dbReference type="EMBL" id="CP016438">
    <property type="protein sequence ID" value="ANS62808.1"/>
    <property type="molecule type" value="Genomic_DNA"/>
</dbReference>
<dbReference type="OrthoDB" id="9800966at2"/>
<dbReference type="KEGG" id="sls:SLINC_0584"/>
<dbReference type="Proteomes" id="UP000092598">
    <property type="component" value="Chromosome"/>
</dbReference>
<dbReference type="RefSeq" id="WP_067426387.1">
    <property type="nucleotide sequence ID" value="NZ_CP016438.1"/>
</dbReference>
<dbReference type="InterPro" id="IPR002577">
    <property type="entry name" value="HTH_HxlR"/>
</dbReference>
<dbReference type="PROSITE" id="PS51118">
    <property type="entry name" value="HTH_HXLR"/>
    <property type="match status" value="1"/>
</dbReference>
<gene>
    <name evidence="2" type="ORF">SLINC_0584</name>
</gene>
<feature type="region of interest" description="Disordered" evidence="1">
    <location>
        <begin position="1"/>
        <end position="22"/>
    </location>
</feature>
<feature type="compositionally biased region" description="Polar residues" evidence="1">
    <location>
        <begin position="1"/>
        <end position="11"/>
    </location>
</feature>